<dbReference type="GeneID" id="7441841"/>
<sequence>MKSIVSTLLLVASAITSTAASSSSLEYNDEEWGRRFNRAASQQGVRRLRRNNLRASNRKLLELSLSMSMMSLPDELTFEELESTLVFVIKSISMSLPADVDAASNDLAFTNFDDAWGITNVDESPSAKDELEQFKVDIKPQNSIDNDIVAIVPGLHGWGLDEEKESSDVLDLEVVKSMSLSMSLPTSDDESVEKLEESVEESSSLSMMMSLNVAAPVFGEWGREEDDLDITSLSMSMSLPSALQFVEVEADVVGELEESVKESSSLSMMMSLNVAAPEFGEWGRMEDDLVIASLELDIESMSMSMSLPTALQLVEVEADAVNELEVNDEEINSMSIMMSLNVVAPEFGEWGREEDDVDFASLELDIESMSMSMSLPTTFEKESKSIMQDLLQELVTNQDEASMSMMSMNVAAPEFEEWIFEFEVETMSFSMSLPSMFEDVGKTFNELV</sequence>
<accession>B8CCV2</accession>
<feature type="signal peptide" evidence="1">
    <location>
        <begin position="1"/>
        <end position="20"/>
    </location>
</feature>
<keyword evidence="3" id="KW-1185">Reference proteome</keyword>
<feature type="chain" id="PRO_5002866498" evidence="1">
    <location>
        <begin position="21"/>
        <end position="448"/>
    </location>
</feature>
<reference evidence="2 3" key="1">
    <citation type="journal article" date="2004" name="Science">
        <title>The genome of the diatom Thalassiosira pseudonana: ecology, evolution, and metabolism.</title>
        <authorList>
            <person name="Armbrust E.V."/>
            <person name="Berges J.A."/>
            <person name="Bowler C."/>
            <person name="Green B.R."/>
            <person name="Martinez D."/>
            <person name="Putnam N.H."/>
            <person name="Zhou S."/>
            <person name="Allen A.E."/>
            <person name="Apt K.E."/>
            <person name="Bechner M."/>
            <person name="Brzezinski M.A."/>
            <person name="Chaal B.K."/>
            <person name="Chiovitti A."/>
            <person name="Davis A.K."/>
            <person name="Demarest M.S."/>
            <person name="Detter J.C."/>
            <person name="Glavina T."/>
            <person name="Goodstein D."/>
            <person name="Hadi M.Z."/>
            <person name="Hellsten U."/>
            <person name="Hildebrand M."/>
            <person name="Jenkins B.D."/>
            <person name="Jurka J."/>
            <person name="Kapitonov V.V."/>
            <person name="Kroger N."/>
            <person name="Lau W.W."/>
            <person name="Lane T.W."/>
            <person name="Larimer F.W."/>
            <person name="Lippmeier J.C."/>
            <person name="Lucas S."/>
            <person name="Medina M."/>
            <person name="Montsant A."/>
            <person name="Obornik M."/>
            <person name="Parker M.S."/>
            <person name="Palenik B."/>
            <person name="Pazour G.J."/>
            <person name="Richardson P.M."/>
            <person name="Rynearson T.A."/>
            <person name="Saito M.A."/>
            <person name="Schwartz D.C."/>
            <person name="Thamatrakoln K."/>
            <person name="Valentin K."/>
            <person name="Vardi A."/>
            <person name="Wilkerson F.P."/>
            <person name="Rokhsar D.S."/>
        </authorList>
    </citation>
    <scope>NUCLEOTIDE SEQUENCE [LARGE SCALE GENOMIC DNA]</scope>
    <source>
        <strain evidence="2 3">CCMP1335</strain>
    </source>
</reference>
<protein>
    <submittedName>
        <fullName evidence="2">Uncharacterized protein</fullName>
    </submittedName>
</protein>
<reference evidence="2 3" key="2">
    <citation type="journal article" date="2008" name="Nature">
        <title>The Phaeodactylum genome reveals the evolutionary history of diatom genomes.</title>
        <authorList>
            <person name="Bowler C."/>
            <person name="Allen A.E."/>
            <person name="Badger J.H."/>
            <person name="Grimwood J."/>
            <person name="Jabbari K."/>
            <person name="Kuo A."/>
            <person name="Maheswari U."/>
            <person name="Martens C."/>
            <person name="Maumus F."/>
            <person name="Otillar R.P."/>
            <person name="Rayko E."/>
            <person name="Salamov A."/>
            <person name="Vandepoele K."/>
            <person name="Beszteri B."/>
            <person name="Gruber A."/>
            <person name="Heijde M."/>
            <person name="Katinka M."/>
            <person name="Mock T."/>
            <person name="Valentin K."/>
            <person name="Verret F."/>
            <person name="Berges J.A."/>
            <person name="Brownlee C."/>
            <person name="Cadoret J.P."/>
            <person name="Chiovitti A."/>
            <person name="Choi C.J."/>
            <person name="Coesel S."/>
            <person name="De Martino A."/>
            <person name="Detter J.C."/>
            <person name="Durkin C."/>
            <person name="Falciatore A."/>
            <person name="Fournet J."/>
            <person name="Haruta M."/>
            <person name="Huysman M.J."/>
            <person name="Jenkins B.D."/>
            <person name="Jiroutova K."/>
            <person name="Jorgensen R.E."/>
            <person name="Joubert Y."/>
            <person name="Kaplan A."/>
            <person name="Kroger N."/>
            <person name="Kroth P.G."/>
            <person name="La Roche J."/>
            <person name="Lindquist E."/>
            <person name="Lommer M."/>
            <person name="Martin-Jezequel V."/>
            <person name="Lopez P.J."/>
            <person name="Lucas S."/>
            <person name="Mangogna M."/>
            <person name="McGinnis K."/>
            <person name="Medlin L.K."/>
            <person name="Montsant A."/>
            <person name="Oudot-Le Secq M.P."/>
            <person name="Napoli C."/>
            <person name="Obornik M."/>
            <person name="Parker M.S."/>
            <person name="Petit J.L."/>
            <person name="Porcel B.M."/>
            <person name="Poulsen N."/>
            <person name="Robison M."/>
            <person name="Rychlewski L."/>
            <person name="Rynearson T.A."/>
            <person name="Schmutz J."/>
            <person name="Shapiro H."/>
            <person name="Siaut M."/>
            <person name="Stanley M."/>
            <person name="Sussman M.R."/>
            <person name="Taylor A.R."/>
            <person name="Vardi A."/>
            <person name="von Dassow P."/>
            <person name="Vyverman W."/>
            <person name="Willis A."/>
            <person name="Wyrwicz L.S."/>
            <person name="Rokhsar D.S."/>
            <person name="Weissenbach J."/>
            <person name="Armbrust E.V."/>
            <person name="Green B.R."/>
            <person name="Van de Peer Y."/>
            <person name="Grigoriev I.V."/>
        </authorList>
    </citation>
    <scope>NUCLEOTIDE SEQUENCE [LARGE SCALE GENOMIC DNA]</scope>
    <source>
        <strain evidence="2 3">CCMP1335</strain>
    </source>
</reference>
<evidence type="ECO:0000313" key="2">
    <source>
        <dbReference type="EMBL" id="EED88840.1"/>
    </source>
</evidence>
<evidence type="ECO:0000313" key="3">
    <source>
        <dbReference type="Proteomes" id="UP000001449"/>
    </source>
</evidence>
<name>B8CCV2_THAPS</name>
<dbReference type="Proteomes" id="UP000001449">
    <property type="component" value="Chromosome 14"/>
</dbReference>
<proteinExistence type="predicted"/>
<evidence type="ECO:0000256" key="1">
    <source>
        <dbReference type="SAM" id="SignalP"/>
    </source>
</evidence>
<dbReference type="AlphaFoldDB" id="B8CCV2"/>
<dbReference type="PaxDb" id="35128-Thaps9990"/>
<gene>
    <name evidence="2" type="ORF">THAPSDRAFT_9990</name>
</gene>
<organism evidence="2 3">
    <name type="scientific">Thalassiosira pseudonana</name>
    <name type="common">Marine diatom</name>
    <name type="synonym">Cyclotella nana</name>
    <dbReference type="NCBI Taxonomy" id="35128"/>
    <lineage>
        <taxon>Eukaryota</taxon>
        <taxon>Sar</taxon>
        <taxon>Stramenopiles</taxon>
        <taxon>Ochrophyta</taxon>
        <taxon>Bacillariophyta</taxon>
        <taxon>Coscinodiscophyceae</taxon>
        <taxon>Thalassiosirophycidae</taxon>
        <taxon>Thalassiosirales</taxon>
        <taxon>Thalassiosiraceae</taxon>
        <taxon>Thalassiosira</taxon>
    </lineage>
</organism>
<dbReference type="InParanoid" id="B8CCV2"/>
<dbReference type="KEGG" id="tps:THAPSDRAFT_9990"/>
<dbReference type="RefSeq" id="XP_002293831.1">
    <property type="nucleotide sequence ID" value="XM_002293795.1"/>
</dbReference>
<keyword evidence="1" id="KW-0732">Signal</keyword>
<dbReference type="EMBL" id="CM000649">
    <property type="protein sequence ID" value="EED88840.1"/>
    <property type="molecule type" value="Genomic_DNA"/>
</dbReference>
<dbReference type="HOGENOM" id="CLU_611811_0_0_1"/>